<dbReference type="AlphaFoldDB" id="A0A5C6EQY5"/>
<organism evidence="1 2">
    <name type="scientific">Rubripirellula reticaptiva</name>
    <dbReference type="NCBI Taxonomy" id="2528013"/>
    <lineage>
        <taxon>Bacteria</taxon>
        <taxon>Pseudomonadati</taxon>
        <taxon>Planctomycetota</taxon>
        <taxon>Planctomycetia</taxon>
        <taxon>Pirellulales</taxon>
        <taxon>Pirellulaceae</taxon>
        <taxon>Rubripirellula</taxon>
    </lineage>
</organism>
<proteinExistence type="predicted"/>
<gene>
    <name evidence="1" type="ORF">Poly59_30540</name>
</gene>
<dbReference type="EMBL" id="SJPX01000003">
    <property type="protein sequence ID" value="TWU51462.1"/>
    <property type="molecule type" value="Genomic_DNA"/>
</dbReference>
<evidence type="ECO:0000313" key="1">
    <source>
        <dbReference type="EMBL" id="TWU51462.1"/>
    </source>
</evidence>
<dbReference type="Proteomes" id="UP000317977">
    <property type="component" value="Unassembled WGS sequence"/>
</dbReference>
<reference evidence="1 2" key="1">
    <citation type="submission" date="2019-02" db="EMBL/GenBank/DDBJ databases">
        <title>Deep-cultivation of Planctomycetes and their phenomic and genomic characterization uncovers novel biology.</title>
        <authorList>
            <person name="Wiegand S."/>
            <person name="Jogler M."/>
            <person name="Boedeker C."/>
            <person name="Pinto D."/>
            <person name="Vollmers J."/>
            <person name="Rivas-Marin E."/>
            <person name="Kohn T."/>
            <person name="Peeters S.H."/>
            <person name="Heuer A."/>
            <person name="Rast P."/>
            <person name="Oberbeckmann S."/>
            <person name="Bunk B."/>
            <person name="Jeske O."/>
            <person name="Meyerdierks A."/>
            <person name="Storesund J.E."/>
            <person name="Kallscheuer N."/>
            <person name="Luecker S."/>
            <person name="Lage O.M."/>
            <person name="Pohl T."/>
            <person name="Merkel B.J."/>
            <person name="Hornburger P."/>
            <person name="Mueller R.-W."/>
            <person name="Bruemmer F."/>
            <person name="Labrenz M."/>
            <person name="Spormann A.M."/>
            <person name="Op Den Camp H."/>
            <person name="Overmann J."/>
            <person name="Amann R."/>
            <person name="Jetten M.S.M."/>
            <person name="Mascher T."/>
            <person name="Medema M.H."/>
            <person name="Devos D.P."/>
            <person name="Kaster A.-K."/>
            <person name="Ovreas L."/>
            <person name="Rohde M."/>
            <person name="Galperin M.Y."/>
            <person name="Jogler C."/>
        </authorList>
    </citation>
    <scope>NUCLEOTIDE SEQUENCE [LARGE SCALE GENOMIC DNA]</scope>
    <source>
        <strain evidence="1 2">Poly59</strain>
    </source>
</reference>
<comment type="caution">
    <text evidence="1">The sequence shown here is derived from an EMBL/GenBank/DDBJ whole genome shotgun (WGS) entry which is preliminary data.</text>
</comment>
<accession>A0A5C6EQY5</accession>
<keyword evidence="2" id="KW-1185">Reference proteome</keyword>
<protein>
    <submittedName>
        <fullName evidence="1">Uncharacterized protein</fullName>
    </submittedName>
</protein>
<sequence length="81" mass="8760">MRCTGAGLASGLVCLHVNTPGPVIADVIPTNARRCRLILLRCGSIGNARLRGMSADFSANGFLEIASERDVPHRRKISWSR</sequence>
<evidence type="ECO:0000313" key="2">
    <source>
        <dbReference type="Proteomes" id="UP000317977"/>
    </source>
</evidence>
<name>A0A5C6EQY5_9BACT</name>